<feature type="domain" description="Pyridoxamine 5'-phosphate oxidase N-terminal" evidence="2">
    <location>
        <begin position="41"/>
        <end position="116"/>
    </location>
</feature>
<dbReference type="InterPro" id="IPR052019">
    <property type="entry name" value="F420H2_bilvrd_red/Heme_oxyg"/>
</dbReference>
<accession>A0A1W2AVG8</accession>
<dbReference type="Pfam" id="PF01243">
    <property type="entry name" value="PNPOx_N"/>
    <property type="match status" value="1"/>
</dbReference>
<proteinExistence type="predicted"/>
<keyword evidence="1" id="KW-0560">Oxidoreductase</keyword>
<protein>
    <submittedName>
        <fullName evidence="3">Pyridoxamine 5'-phosphate oxidase</fullName>
    </submittedName>
</protein>
<dbReference type="GO" id="GO:0016627">
    <property type="term" value="F:oxidoreductase activity, acting on the CH-CH group of donors"/>
    <property type="evidence" value="ECO:0007669"/>
    <property type="project" value="TreeGrafter"/>
</dbReference>
<evidence type="ECO:0000313" key="3">
    <source>
        <dbReference type="EMBL" id="SMC64709.1"/>
    </source>
</evidence>
<dbReference type="AlphaFoldDB" id="A0A1W2AVG8"/>
<dbReference type="GO" id="GO:0005829">
    <property type="term" value="C:cytosol"/>
    <property type="evidence" value="ECO:0007669"/>
    <property type="project" value="TreeGrafter"/>
</dbReference>
<dbReference type="GO" id="GO:0070967">
    <property type="term" value="F:coenzyme F420 binding"/>
    <property type="evidence" value="ECO:0007669"/>
    <property type="project" value="TreeGrafter"/>
</dbReference>
<keyword evidence="4" id="KW-1185">Reference proteome</keyword>
<sequence>MTDNMNEPVSTRNLDQYGSAELPWSRARDILASDSPTADLTFFVATVRPDGRPHSAGVGAIWVDDALYFVGGPGTRRSRNLAVNPACSISVRLPGLDLVLEGDAHRVTDSSTLERVAGVYRDGGWPASVEGDALTAPFTAPSAGPPPWHLYRLTLHTAFGVAGAEPHGATRWDFAH</sequence>
<name>A0A1W2AVG8_KIBAR</name>
<evidence type="ECO:0000256" key="1">
    <source>
        <dbReference type="ARBA" id="ARBA00023002"/>
    </source>
</evidence>
<evidence type="ECO:0000313" key="4">
    <source>
        <dbReference type="Proteomes" id="UP000192674"/>
    </source>
</evidence>
<dbReference type="InterPro" id="IPR012349">
    <property type="entry name" value="Split_barrel_FMN-bd"/>
</dbReference>
<dbReference type="Proteomes" id="UP000192674">
    <property type="component" value="Unassembled WGS sequence"/>
</dbReference>
<dbReference type="SUPFAM" id="SSF50475">
    <property type="entry name" value="FMN-binding split barrel"/>
    <property type="match status" value="1"/>
</dbReference>
<dbReference type="PANTHER" id="PTHR35176">
    <property type="entry name" value="HEME OXYGENASE HI_0854-RELATED"/>
    <property type="match status" value="1"/>
</dbReference>
<dbReference type="InterPro" id="IPR011576">
    <property type="entry name" value="Pyridox_Oxase_N"/>
</dbReference>
<dbReference type="EMBL" id="FWXV01000001">
    <property type="protein sequence ID" value="SMC64709.1"/>
    <property type="molecule type" value="Genomic_DNA"/>
</dbReference>
<gene>
    <name evidence="3" type="ORF">SAMN05661093_01148</name>
</gene>
<dbReference type="Gene3D" id="2.30.110.10">
    <property type="entry name" value="Electron Transport, Fmn-binding Protein, Chain A"/>
    <property type="match status" value="1"/>
</dbReference>
<reference evidence="3 4" key="1">
    <citation type="submission" date="2017-04" db="EMBL/GenBank/DDBJ databases">
        <authorList>
            <person name="Afonso C.L."/>
            <person name="Miller P.J."/>
            <person name="Scott M.A."/>
            <person name="Spackman E."/>
            <person name="Goraichik I."/>
            <person name="Dimitrov K.M."/>
            <person name="Suarez D.L."/>
            <person name="Swayne D.E."/>
        </authorList>
    </citation>
    <scope>NUCLEOTIDE SEQUENCE [LARGE SCALE GENOMIC DNA]</scope>
    <source>
        <strain evidence="3 4">DSM 43828</strain>
    </source>
</reference>
<dbReference type="PANTHER" id="PTHR35176:SF4">
    <property type="entry name" value="PYRIDOXAMINE 5'-PHOSPHATE OXIDASE-RELATED FMN-BINDING"/>
    <property type="match status" value="1"/>
</dbReference>
<organism evidence="3 4">
    <name type="scientific">Kibdelosporangium aridum</name>
    <dbReference type="NCBI Taxonomy" id="2030"/>
    <lineage>
        <taxon>Bacteria</taxon>
        <taxon>Bacillati</taxon>
        <taxon>Actinomycetota</taxon>
        <taxon>Actinomycetes</taxon>
        <taxon>Pseudonocardiales</taxon>
        <taxon>Pseudonocardiaceae</taxon>
        <taxon>Kibdelosporangium</taxon>
    </lineage>
</organism>
<evidence type="ECO:0000259" key="2">
    <source>
        <dbReference type="Pfam" id="PF01243"/>
    </source>
</evidence>